<gene>
    <name evidence="2" type="ORF">D7294_01175</name>
</gene>
<evidence type="ECO:0000313" key="3">
    <source>
        <dbReference type="Proteomes" id="UP000272474"/>
    </source>
</evidence>
<dbReference type="Gene3D" id="1.10.10.10">
    <property type="entry name" value="Winged helix-like DNA-binding domain superfamily/Winged helix DNA-binding domain"/>
    <property type="match status" value="1"/>
</dbReference>
<accession>A0A3A9ZHM2</accession>
<sequence length="190" mass="20595">MTRAFRLAWEQWPRVARDEDPAGWVRAAVHELALSPWYALLPRRRRARGAEPAPAGPPGDALLRAALLALPRCYRRTVVLHDGLGLPLPQTAAETEATCAATARRLRNAREALVDRVPRLAQAPPEARERLLAEQVRGLLAAAGGAGATRLPAAIRLASERWNARLARLAVLLALAGLAGLAFAWVLAWP</sequence>
<dbReference type="EMBL" id="RBAL01000001">
    <property type="protein sequence ID" value="RKN46857.1"/>
    <property type="molecule type" value="Genomic_DNA"/>
</dbReference>
<organism evidence="2 3">
    <name type="scientific">Streptomyces hoynatensis</name>
    <dbReference type="NCBI Taxonomy" id="1141874"/>
    <lineage>
        <taxon>Bacteria</taxon>
        <taxon>Bacillati</taxon>
        <taxon>Actinomycetota</taxon>
        <taxon>Actinomycetes</taxon>
        <taxon>Kitasatosporales</taxon>
        <taxon>Streptomycetaceae</taxon>
        <taxon>Streptomyces</taxon>
    </lineage>
</organism>
<feature type="transmembrane region" description="Helical" evidence="1">
    <location>
        <begin position="166"/>
        <end position="188"/>
    </location>
</feature>
<dbReference type="InterPro" id="IPR036388">
    <property type="entry name" value="WH-like_DNA-bd_sf"/>
</dbReference>
<proteinExistence type="predicted"/>
<reference evidence="2 3" key="1">
    <citation type="journal article" date="2014" name="Int. J. Syst. Evol. Microbiol.">
        <title>Streptomyces hoynatensis sp. nov., isolated from deep marine sediment.</title>
        <authorList>
            <person name="Veyisoglu A."/>
            <person name="Sahin N."/>
        </authorList>
    </citation>
    <scope>NUCLEOTIDE SEQUENCE [LARGE SCALE GENOMIC DNA]</scope>
    <source>
        <strain evidence="2 3">KCTC 29097</strain>
    </source>
</reference>
<keyword evidence="1" id="KW-1133">Transmembrane helix</keyword>
<comment type="caution">
    <text evidence="2">The sequence shown here is derived from an EMBL/GenBank/DDBJ whole genome shotgun (WGS) entry which is preliminary data.</text>
</comment>
<evidence type="ECO:0000256" key="1">
    <source>
        <dbReference type="SAM" id="Phobius"/>
    </source>
</evidence>
<keyword evidence="3" id="KW-1185">Reference proteome</keyword>
<dbReference type="AlphaFoldDB" id="A0A3A9ZHM2"/>
<evidence type="ECO:0008006" key="4">
    <source>
        <dbReference type="Google" id="ProtNLM"/>
    </source>
</evidence>
<dbReference type="Proteomes" id="UP000272474">
    <property type="component" value="Unassembled WGS sequence"/>
</dbReference>
<dbReference type="InterPro" id="IPR013324">
    <property type="entry name" value="RNA_pol_sigma_r3/r4-like"/>
</dbReference>
<keyword evidence="1" id="KW-0472">Membrane</keyword>
<dbReference type="SUPFAM" id="SSF88659">
    <property type="entry name" value="Sigma3 and sigma4 domains of RNA polymerase sigma factors"/>
    <property type="match status" value="1"/>
</dbReference>
<name>A0A3A9ZHM2_9ACTN</name>
<evidence type="ECO:0000313" key="2">
    <source>
        <dbReference type="EMBL" id="RKN46857.1"/>
    </source>
</evidence>
<keyword evidence="1" id="KW-0812">Transmembrane</keyword>
<protein>
    <recommendedName>
        <fullName evidence="4">RNA polymerase subunit sigma-70</fullName>
    </recommendedName>
</protein>